<evidence type="ECO:0000259" key="2">
    <source>
        <dbReference type="Pfam" id="PF13843"/>
    </source>
</evidence>
<dbReference type="InterPro" id="IPR009441">
    <property type="entry name" value="P40_nucleoprot_BD-vir"/>
</dbReference>
<dbReference type="Pfam" id="PF13843">
    <property type="entry name" value="DDE_Tnp_1_7"/>
    <property type="match status" value="1"/>
</dbReference>
<gene>
    <name evidence="3" type="ORF">PARMNEM_LOCUS11312</name>
</gene>
<dbReference type="PANTHER" id="PTHR46599">
    <property type="entry name" value="PIGGYBAC TRANSPOSABLE ELEMENT-DERIVED PROTEIN 4"/>
    <property type="match status" value="1"/>
</dbReference>
<proteinExistence type="predicted"/>
<organism evidence="3 4">
    <name type="scientific">Parnassius mnemosyne</name>
    <name type="common">clouded apollo</name>
    <dbReference type="NCBI Taxonomy" id="213953"/>
    <lineage>
        <taxon>Eukaryota</taxon>
        <taxon>Metazoa</taxon>
        <taxon>Ecdysozoa</taxon>
        <taxon>Arthropoda</taxon>
        <taxon>Hexapoda</taxon>
        <taxon>Insecta</taxon>
        <taxon>Pterygota</taxon>
        <taxon>Neoptera</taxon>
        <taxon>Endopterygota</taxon>
        <taxon>Lepidoptera</taxon>
        <taxon>Glossata</taxon>
        <taxon>Ditrysia</taxon>
        <taxon>Papilionoidea</taxon>
        <taxon>Papilionidae</taxon>
        <taxon>Parnassiinae</taxon>
        <taxon>Parnassini</taxon>
        <taxon>Parnassius</taxon>
        <taxon>Driopa</taxon>
    </lineage>
</organism>
<evidence type="ECO:0000256" key="1">
    <source>
        <dbReference type="SAM" id="MobiDB-lite"/>
    </source>
</evidence>
<feature type="compositionally biased region" description="Acidic residues" evidence="1">
    <location>
        <begin position="251"/>
        <end position="273"/>
    </location>
</feature>
<dbReference type="InterPro" id="IPR029526">
    <property type="entry name" value="PGBD"/>
</dbReference>
<dbReference type="PANTHER" id="PTHR46599:SF3">
    <property type="entry name" value="PIGGYBAC TRANSPOSABLE ELEMENT-DERIVED PROTEIN 4"/>
    <property type="match status" value="1"/>
</dbReference>
<dbReference type="EMBL" id="CAVLGL010000086">
    <property type="protein sequence ID" value="CAK1591022.1"/>
    <property type="molecule type" value="Genomic_DNA"/>
</dbReference>
<dbReference type="Proteomes" id="UP001314205">
    <property type="component" value="Unassembled WGS sequence"/>
</dbReference>
<reference evidence="3 4" key="1">
    <citation type="submission" date="2023-11" db="EMBL/GenBank/DDBJ databases">
        <authorList>
            <person name="Hedman E."/>
            <person name="Englund M."/>
            <person name="Stromberg M."/>
            <person name="Nyberg Akerstrom W."/>
            <person name="Nylinder S."/>
            <person name="Jareborg N."/>
            <person name="Kallberg Y."/>
            <person name="Kronander E."/>
        </authorList>
    </citation>
    <scope>NUCLEOTIDE SEQUENCE [LARGE SCALE GENOMIC DNA]</scope>
</reference>
<dbReference type="Pfam" id="PF06407">
    <property type="entry name" value="BDV_P40"/>
    <property type="match status" value="1"/>
</dbReference>
<protein>
    <recommendedName>
        <fullName evidence="2">PiggyBac transposable element-derived protein domain-containing protein</fullName>
    </recommendedName>
</protein>
<comment type="caution">
    <text evidence="3">The sequence shown here is derived from an EMBL/GenBank/DDBJ whole genome shotgun (WGS) entry which is preliminary data.</text>
</comment>
<accession>A0AAV1LAG4</accession>
<feature type="domain" description="PiggyBac transposable element-derived protein" evidence="2">
    <location>
        <begin position="310"/>
        <end position="440"/>
    </location>
</feature>
<keyword evidence="4" id="KW-1185">Reference proteome</keyword>
<sequence length="563" mass="64427">MVYRIPTPDNPLVLGTRRTYTYISNWRECHIAGRETIEGYTRYSEELVLSVVLTYLPPFHSVCFSGSRVGQAGPVQAPKTNEKIDHGLLALLLSSLMTLAKLVTTQNVPTYTKRWQAALASQSIGLATRFHSVVTGRDDLWAEIVDRVMSIDKAVQYMDFFIKSHCRAVKIPAVLDQTLDLKAKWAAARPTDDKLPYSQVMNLNTHQELHHANFPDLYYAARAFAKASNMRRWMKRALQEKEIQNILQEDIPSDPESCVESDSDCGSEPDIDQAPESTLGNDTIAVQTFNDNFDSDDDIPLANFIDLLRVNDKILACGTVNVTRKHLPTLKEDTKLERGEHDYRVSDTNVTVMKWKDKRVVHLLSNYHDPQNVSTVIRKERNGDSNQIACPEVVKDYNANMNFVDKFDQLKSCYAIERKSRKWWHRIFFHFLDCALVNSFVIYKNLQKLDHMGLSRLTMKEFRRSVYQSILAPAFVNKRSYGSNISSPAHSPIPVLIKRHKSTVPQEIHLESSRHQPQQGTSRRCCKCSIKSQPVRTVWECSMCKVPLCLRKGKTCFADFHKK</sequence>
<dbReference type="AlphaFoldDB" id="A0AAV1LAG4"/>
<name>A0AAV1LAG4_9NEOP</name>
<feature type="region of interest" description="Disordered" evidence="1">
    <location>
        <begin position="249"/>
        <end position="278"/>
    </location>
</feature>
<evidence type="ECO:0000313" key="3">
    <source>
        <dbReference type="EMBL" id="CAK1591022.1"/>
    </source>
</evidence>
<evidence type="ECO:0000313" key="4">
    <source>
        <dbReference type="Proteomes" id="UP001314205"/>
    </source>
</evidence>